<dbReference type="GeneID" id="13997428"/>
<dbReference type="InterPro" id="IPR038726">
    <property type="entry name" value="PDDEXK_AddAB-type"/>
</dbReference>
<dbReference type="EMBL" id="AB757800">
    <property type="protein sequence ID" value="BAM63076.1"/>
    <property type="molecule type" value="Genomic_DNA"/>
</dbReference>
<feature type="domain" description="PD-(D/E)XK endonuclease-like" evidence="1">
    <location>
        <begin position="14"/>
        <end position="261"/>
    </location>
</feature>
<protein>
    <recommendedName>
        <fullName evidence="1">PD-(D/E)XK endonuclease-like domain-containing protein</fullName>
    </recommendedName>
</protein>
<dbReference type="Proteomes" id="UP000001222">
    <property type="component" value="Segment"/>
</dbReference>
<proteinExistence type="predicted"/>
<dbReference type="Pfam" id="PF12705">
    <property type="entry name" value="PDDEXK_1"/>
    <property type="match status" value="1"/>
</dbReference>
<evidence type="ECO:0000313" key="3">
    <source>
        <dbReference type="Proteomes" id="UP000001222"/>
    </source>
</evidence>
<dbReference type="RefSeq" id="YP_006990458.1">
    <property type="nucleotide sequence ID" value="NC_019420.1"/>
</dbReference>
<sequence>MSIKINNMSIRIRPSAVDSFYGCAYQWGKTFLEGTSSIPNSRAAIGTAIHAGIEASWRDAMAHGKANHNLSAMSDAAVSSFKEETANGCSFGNDETVNTCHVEIIGGIKAWVEDIAPFVPVPEAVETFLKVDIQNHPFVSEVGGTLDYLGHGVIDDVKTSKRKVTGSSYDTQQAIYKYLAEANGHQVLHSRLQNVVLTKSPAGQILTIEPNVGKAKSLVNGMLDVLELVAKDIVPIELLLRGNPKYTFCSDKYCAHYDNCPWVRGKVAEPRKADIAAIKL</sequence>
<evidence type="ECO:0000259" key="1">
    <source>
        <dbReference type="Pfam" id="PF12705"/>
    </source>
</evidence>
<organism evidence="2 3">
    <name type="scientific">Edwardsiella phage KF-1</name>
    <dbReference type="NCBI Taxonomy" id="1244856"/>
    <lineage>
        <taxon>Viruses</taxon>
        <taxon>Duplodnaviria</taxon>
        <taxon>Heunggongvirae</taxon>
        <taxon>Uroviricota</taxon>
        <taxon>Caudoviricetes</taxon>
        <taxon>Kafunavirus</taxon>
        <taxon>Kafunavirus KF1</taxon>
    </lineage>
</organism>
<evidence type="ECO:0000313" key="2">
    <source>
        <dbReference type="EMBL" id="BAM63076.1"/>
    </source>
</evidence>
<name>K4PW80_9CAUD</name>
<keyword evidence="3" id="KW-1185">Reference proteome</keyword>
<accession>K4PW80</accession>
<dbReference type="OrthoDB" id="13232at10239"/>
<reference evidence="2 3" key="1">
    <citation type="journal article" date="2013" name="Genome Announc.">
        <title>Complete Genome Sequences of Edwardsiella tarda-Lytic Bacteriophages KF-1 and IW-1.</title>
        <authorList>
            <person name="Yasuike M."/>
            <person name="Sugaya E."/>
            <person name="Nakamura Y."/>
            <person name="Shigenobu Y."/>
            <person name="Kawato Y."/>
            <person name="Kai W."/>
            <person name="Fujiwara A."/>
            <person name="Sano M."/>
            <person name="Kobayashi T."/>
            <person name="Nakai T."/>
        </authorList>
    </citation>
    <scope>NUCLEOTIDE SEQUENCE [LARGE SCALE GENOMIC DNA]</scope>
</reference>
<dbReference type="KEGG" id="vg:13997428"/>